<keyword evidence="2" id="KW-1185">Reference proteome</keyword>
<proteinExistence type="predicted"/>
<protein>
    <submittedName>
        <fullName evidence="1">Uncharacterized protein</fullName>
    </submittedName>
</protein>
<gene>
    <name evidence="1" type="ORF">EVAR_59425_1</name>
</gene>
<dbReference type="EMBL" id="BGZK01001510">
    <property type="protein sequence ID" value="GBP81423.1"/>
    <property type="molecule type" value="Genomic_DNA"/>
</dbReference>
<reference evidence="1 2" key="1">
    <citation type="journal article" date="2019" name="Commun. Biol.">
        <title>The bagworm genome reveals a unique fibroin gene that provides high tensile strength.</title>
        <authorList>
            <person name="Kono N."/>
            <person name="Nakamura H."/>
            <person name="Ohtoshi R."/>
            <person name="Tomita M."/>
            <person name="Numata K."/>
            <person name="Arakawa K."/>
        </authorList>
    </citation>
    <scope>NUCLEOTIDE SEQUENCE [LARGE SCALE GENOMIC DNA]</scope>
</reference>
<accession>A0A4C1Z2P7</accession>
<comment type="caution">
    <text evidence="1">The sequence shown here is derived from an EMBL/GenBank/DDBJ whole genome shotgun (WGS) entry which is preliminary data.</text>
</comment>
<sequence>MEEITPTQKTFREVTKTFKSEGLRRPDNTVTLNDAEIVNYIVNSIESQRSYASSPHDVEHTQRIERVSLEPKDILPPVSLSEDQILHTNFKIITASGLDGISNKAIKHFPLSLLDLLIAIFNGVPQDLLRPSLLQKDESNRHP</sequence>
<organism evidence="1 2">
    <name type="scientific">Eumeta variegata</name>
    <name type="common">Bagworm moth</name>
    <name type="synonym">Eumeta japonica</name>
    <dbReference type="NCBI Taxonomy" id="151549"/>
    <lineage>
        <taxon>Eukaryota</taxon>
        <taxon>Metazoa</taxon>
        <taxon>Ecdysozoa</taxon>
        <taxon>Arthropoda</taxon>
        <taxon>Hexapoda</taxon>
        <taxon>Insecta</taxon>
        <taxon>Pterygota</taxon>
        <taxon>Neoptera</taxon>
        <taxon>Endopterygota</taxon>
        <taxon>Lepidoptera</taxon>
        <taxon>Glossata</taxon>
        <taxon>Ditrysia</taxon>
        <taxon>Tineoidea</taxon>
        <taxon>Psychidae</taxon>
        <taxon>Oiketicinae</taxon>
        <taxon>Eumeta</taxon>
    </lineage>
</organism>
<evidence type="ECO:0000313" key="1">
    <source>
        <dbReference type="EMBL" id="GBP81423.1"/>
    </source>
</evidence>
<dbReference type="Proteomes" id="UP000299102">
    <property type="component" value="Unassembled WGS sequence"/>
</dbReference>
<dbReference type="OrthoDB" id="410155at2759"/>
<dbReference type="AlphaFoldDB" id="A0A4C1Z2P7"/>
<name>A0A4C1Z2P7_EUMVA</name>
<evidence type="ECO:0000313" key="2">
    <source>
        <dbReference type="Proteomes" id="UP000299102"/>
    </source>
</evidence>